<comment type="similarity">
    <text evidence="2">Belongs to the MipA/OmpV family.</text>
</comment>
<feature type="signal peptide" evidence="6">
    <location>
        <begin position="1"/>
        <end position="21"/>
    </location>
</feature>
<name>A0A7V7PMN1_9HYPH</name>
<proteinExistence type="inferred from homology"/>
<evidence type="ECO:0000256" key="6">
    <source>
        <dbReference type="SAM" id="SignalP"/>
    </source>
</evidence>
<accession>A0A7V7PMN1</accession>
<evidence type="ECO:0000256" key="2">
    <source>
        <dbReference type="ARBA" id="ARBA00005722"/>
    </source>
</evidence>
<dbReference type="PANTHER" id="PTHR38776">
    <property type="entry name" value="MLTA-INTERACTING PROTEIN-RELATED"/>
    <property type="match status" value="1"/>
</dbReference>
<keyword evidence="4" id="KW-0472">Membrane</keyword>
<evidence type="ECO:0000313" key="7">
    <source>
        <dbReference type="EMBL" id="KAB0678069.1"/>
    </source>
</evidence>
<dbReference type="SUPFAM" id="SSF56925">
    <property type="entry name" value="OMPA-like"/>
    <property type="match status" value="1"/>
</dbReference>
<protein>
    <submittedName>
        <fullName evidence="7">MipA/OmpV family protein</fullName>
    </submittedName>
</protein>
<keyword evidence="5" id="KW-0998">Cell outer membrane</keyword>
<gene>
    <name evidence="7" type="ORF">F6X38_16725</name>
</gene>
<keyword evidence="3 6" id="KW-0732">Signal</keyword>
<organism evidence="7 8">
    <name type="scientific">Plantimonas leprariae</name>
    <dbReference type="NCBI Taxonomy" id="2615207"/>
    <lineage>
        <taxon>Bacteria</taxon>
        <taxon>Pseudomonadati</taxon>
        <taxon>Pseudomonadota</taxon>
        <taxon>Alphaproteobacteria</taxon>
        <taxon>Hyphomicrobiales</taxon>
        <taxon>Aurantimonadaceae</taxon>
        <taxon>Plantimonas</taxon>
    </lineage>
</organism>
<evidence type="ECO:0000256" key="4">
    <source>
        <dbReference type="ARBA" id="ARBA00023136"/>
    </source>
</evidence>
<evidence type="ECO:0000256" key="3">
    <source>
        <dbReference type="ARBA" id="ARBA00022729"/>
    </source>
</evidence>
<dbReference type="PANTHER" id="PTHR38776:SF1">
    <property type="entry name" value="MLTA-INTERACTING PROTEIN-RELATED"/>
    <property type="match status" value="1"/>
</dbReference>
<dbReference type="RefSeq" id="WP_150971595.1">
    <property type="nucleotide sequence ID" value="NZ_VZDO01000014.1"/>
</dbReference>
<evidence type="ECO:0000256" key="1">
    <source>
        <dbReference type="ARBA" id="ARBA00004442"/>
    </source>
</evidence>
<evidence type="ECO:0000256" key="5">
    <source>
        <dbReference type="ARBA" id="ARBA00023237"/>
    </source>
</evidence>
<evidence type="ECO:0000313" key="8">
    <source>
        <dbReference type="Proteomes" id="UP000432089"/>
    </source>
</evidence>
<feature type="chain" id="PRO_5031197206" evidence="6">
    <location>
        <begin position="22"/>
        <end position="267"/>
    </location>
</feature>
<keyword evidence="8" id="KW-1185">Reference proteome</keyword>
<dbReference type="Pfam" id="PF06629">
    <property type="entry name" value="MipA"/>
    <property type="match status" value="1"/>
</dbReference>
<comment type="caution">
    <text evidence="7">The sequence shown here is derived from an EMBL/GenBank/DDBJ whole genome shotgun (WGS) entry which is preliminary data.</text>
</comment>
<dbReference type="InterPro" id="IPR010583">
    <property type="entry name" value="MipA"/>
</dbReference>
<dbReference type="InterPro" id="IPR011250">
    <property type="entry name" value="OMP/PagP_B-barrel"/>
</dbReference>
<reference evidence="7 8" key="1">
    <citation type="submission" date="2019-09" db="EMBL/GenBank/DDBJ databases">
        <title>YIM 132180 draft genome.</title>
        <authorList>
            <person name="Zhang K."/>
        </authorList>
    </citation>
    <scope>NUCLEOTIDE SEQUENCE [LARGE SCALE GENOMIC DNA]</scope>
    <source>
        <strain evidence="7 8">YIM 132180</strain>
    </source>
</reference>
<comment type="subcellular location">
    <subcellularLocation>
        <location evidence="1">Cell outer membrane</location>
    </subcellularLocation>
</comment>
<dbReference type="AlphaFoldDB" id="A0A7V7PMN1"/>
<sequence>MSRTTFVLCTLAVLGTGAAAAADLEGNAAPKAGDTDVVIELGAGGGVVPQYEGSKDYRFSPFPIVNLDYLSVPGLFSFGSIDPQRGGFSIGPSFGYVGKRDSGDYDELEGLRDVDTTYQAGVRLGYEWNYAEIYGAARYAFGGAEGIVGDLGASLVARPLQTLQVKAGPVATFASGEYMNDYFGVSPAESIGSGGRFDDYDPKSGFKTVGAAASARYEFRPAWFVNADASWNRFVGDAKDSPIVKAGDENQYTFGLGISKRFQLDLF</sequence>
<dbReference type="Proteomes" id="UP000432089">
    <property type="component" value="Unassembled WGS sequence"/>
</dbReference>
<dbReference type="GO" id="GO:0009279">
    <property type="term" value="C:cell outer membrane"/>
    <property type="evidence" value="ECO:0007669"/>
    <property type="project" value="UniProtKB-SubCell"/>
</dbReference>
<dbReference type="EMBL" id="VZDO01000014">
    <property type="protein sequence ID" value="KAB0678069.1"/>
    <property type="molecule type" value="Genomic_DNA"/>
</dbReference>